<dbReference type="InterPro" id="IPR005152">
    <property type="entry name" value="Lipase_secreted"/>
</dbReference>
<evidence type="ECO:0000256" key="1">
    <source>
        <dbReference type="SAM" id="SignalP"/>
    </source>
</evidence>
<dbReference type="Proteomes" id="UP000007842">
    <property type="component" value="Chromosome"/>
</dbReference>
<dbReference type="KEGG" id="scy:SCATT_00640"/>
<feature type="chain" id="PRO_5039657940" description="Triacylglycerol lipase" evidence="1">
    <location>
        <begin position="42"/>
        <end position="444"/>
    </location>
</feature>
<dbReference type="eggNOG" id="COG1506">
    <property type="taxonomic scope" value="Bacteria"/>
</dbReference>
<proteinExistence type="predicted"/>
<protein>
    <recommendedName>
        <fullName evidence="4">Triacylglycerol lipase</fullName>
    </recommendedName>
</protein>
<feature type="signal peptide" evidence="1">
    <location>
        <begin position="1"/>
        <end position="41"/>
    </location>
</feature>
<dbReference type="PANTHER" id="PTHR34853">
    <property type="match status" value="1"/>
</dbReference>
<dbReference type="PIRSF" id="PIRSF029171">
    <property type="entry name" value="Esterase_LipA"/>
    <property type="match status" value="1"/>
</dbReference>
<dbReference type="STRING" id="1003195.SCATT_00640"/>
<dbReference type="InterPro" id="IPR029058">
    <property type="entry name" value="AB_hydrolase_fold"/>
</dbReference>
<name>F8K1W1_STREN</name>
<accession>F8K1W1</accession>
<gene>
    <name evidence="2" type="ordered locus">SCATT_00640</name>
</gene>
<dbReference type="Gene3D" id="1.10.260.130">
    <property type="match status" value="1"/>
</dbReference>
<reference evidence="3" key="1">
    <citation type="submission" date="2011-12" db="EMBL/GenBank/DDBJ databases">
        <title>Complete genome sequence of Streptomyces cattleya strain DSM 46488.</title>
        <authorList>
            <person name="Ou H.-Y."/>
            <person name="Li P."/>
            <person name="Zhao C."/>
            <person name="O'Hagan D."/>
            <person name="Deng Z."/>
        </authorList>
    </citation>
    <scope>NUCLEOTIDE SEQUENCE [LARGE SCALE GENOMIC DNA]</scope>
    <source>
        <strain evidence="3">ATCC 35852 / DSM 46488 / JCM 4925 / NBRC 14057 / NRRL 8057</strain>
    </source>
</reference>
<dbReference type="GO" id="GO:0004806">
    <property type="term" value="F:triacylglycerol lipase activity"/>
    <property type="evidence" value="ECO:0007669"/>
    <property type="project" value="InterPro"/>
</dbReference>
<accession>G8WYP4</accession>
<evidence type="ECO:0000313" key="3">
    <source>
        <dbReference type="Proteomes" id="UP000007842"/>
    </source>
</evidence>
<dbReference type="AlphaFoldDB" id="F8K1W1"/>
<dbReference type="Pfam" id="PF03583">
    <property type="entry name" value="LIP"/>
    <property type="match status" value="1"/>
</dbReference>
<organism evidence="2 3">
    <name type="scientific">Streptantibioticus cattleyicolor (strain ATCC 35852 / DSM 46488 / JCM 4925 / NBRC 14057 / NRRL 8057)</name>
    <name type="common">Streptomyces cattleya</name>
    <dbReference type="NCBI Taxonomy" id="1003195"/>
    <lineage>
        <taxon>Bacteria</taxon>
        <taxon>Bacillati</taxon>
        <taxon>Actinomycetota</taxon>
        <taxon>Actinomycetes</taxon>
        <taxon>Kitasatosporales</taxon>
        <taxon>Streptomycetaceae</taxon>
        <taxon>Streptantibioticus</taxon>
    </lineage>
</organism>
<dbReference type="Gene3D" id="3.40.50.1820">
    <property type="entry name" value="alpha/beta hydrolase"/>
    <property type="match status" value="1"/>
</dbReference>
<dbReference type="KEGG" id="sct:SCAT_0062"/>
<dbReference type="HOGENOM" id="CLU_029538_6_0_11"/>
<dbReference type="PATRIC" id="fig|1003195.11.peg.1718"/>
<evidence type="ECO:0000313" key="2">
    <source>
        <dbReference type="EMBL" id="AEW92435.1"/>
    </source>
</evidence>
<sequence>MKTKRKKTTADHGTAVPHRTTRTVAAVAALLACSLAAPQVAAGTARAAEPAATTCDAPDAAIYTAPDAVTAAPGTVLACRQVTLTQVPGGIPMTAWKVQYASTDNSGRPVAVSGTVAVPTAPWTGAGSRPVIAFNPGTLGLGPQCAFSRQLAGAYQDEYEGDNIAAALKAGFAVAATDGAGYLGGQTHRYVSGTDAAHALLDIARAAPAVPGSGLDPQARVGLWGYSEGGAASLWAAQLAGSYAPELRVAGDASGGVPGDLKTVAASLNGGAFAGFLGDAAIGIAAAYPTLPFDSLLNSTGRSAVAKAKSLCLAGTVVSFAGQRIESYSTAGYSLDQLYALRGTDGRSWGEILDAQKLGVGVGPAGSGADHEVAFPVFQYRGLADEVIPTATEDATRQAYCRAGITTAWKTYPGDHLLTDKEAVNDAVGWFADRFAGKPAPDDC</sequence>
<dbReference type="EMBL" id="CP003219">
    <property type="protein sequence ID" value="AEW92435.1"/>
    <property type="molecule type" value="Genomic_DNA"/>
</dbReference>
<dbReference type="GO" id="GO:0016042">
    <property type="term" value="P:lipid catabolic process"/>
    <property type="evidence" value="ECO:0007669"/>
    <property type="project" value="InterPro"/>
</dbReference>
<dbReference type="OrthoDB" id="9798122at2"/>
<dbReference type="RefSeq" id="WP_014140839.1">
    <property type="nucleotide sequence ID" value="NC_016111.1"/>
</dbReference>
<dbReference type="SUPFAM" id="SSF53474">
    <property type="entry name" value="alpha/beta-Hydrolases"/>
    <property type="match status" value="1"/>
</dbReference>
<dbReference type="PANTHER" id="PTHR34853:SF1">
    <property type="entry name" value="LIPASE 5"/>
    <property type="match status" value="1"/>
</dbReference>
<evidence type="ECO:0008006" key="4">
    <source>
        <dbReference type="Google" id="ProtNLM"/>
    </source>
</evidence>
<keyword evidence="1" id="KW-0732">Signal</keyword>
<keyword evidence="3" id="KW-1185">Reference proteome</keyword>
<dbReference type="PROSITE" id="PS51257">
    <property type="entry name" value="PROKAR_LIPOPROTEIN"/>
    <property type="match status" value="1"/>
</dbReference>